<evidence type="ECO:0000256" key="2">
    <source>
        <dbReference type="ARBA" id="ARBA00009592"/>
    </source>
</evidence>
<dbReference type="InterPro" id="IPR032675">
    <property type="entry name" value="LRR_dom_sf"/>
</dbReference>
<keyword evidence="4" id="KW-0433">Leucine-rich repeat</keyword>
<evidence type="ECO:0000313" key="11">
    <source>
        <dbReference type="EMBL" id="KAK8548623.1"/>
    </source>
</evidence>
<evidence type="ECO:0000256" key="4">
    <source>
        <dbReference type="ARBA" id="ARBA00022614"/>
    </source>
</evidence>
<evidence type="ECO:0000256" key="5">
    <source>
        <dbReference type="ARBA" id="ARBA00022692"/>
    </source>
</evidence>
<evidence type="ECO:0000256" key="1">
    <source>
        <dbReference type="ARBA" id="ARBA00004251"/>
    </source>
</evidence>
<evidence type="ECO:0000256" key="7">
    <source>
        <dbReference type="ARBA" id="ARBA00022989"/>
    </source>
</evidence>
<keyword evidence="7" id="KW-1133">Transmembrane helix</keyword>
<dbReference type="Pfam" id="PF00560">
    <property type="entry name" value="LRR_1"/>
    <property type="match status" value="1"/>
</dbReference>
<sequence length="155" mass="17518">MIHDTFPFWLAELPSLRVLVLRGNGFYGQIKISGDGNAFPMLRILDLTFLAVLNLSYNQLEGSIPQSNQFGTYSIDSYKGNQDLCGLPLTKQCDKVGPRTMPLEEDVGSCLDDFPDWKIVLLGYGCGLVIGFALEYTMLNEWTNKWIDTVKQKWN</sequence>
<keyword evidence="9" id="KW-0675">Receptor</keyword>
<dbReference type="PANTHER" id="PTHR27004">
    <property type="entry name" value="RECEPTOR-LIKE PROTEIN 12 ISOFORM X1"/>
    <property type="match status" value="1"/>
</dbReference>
<name>A0ABR2DXC2_9ROSI</name>
<comment type="subcellular location">
    <subcellularLocation>
        <location evidence="1">Cell membrane</location>
        <topology evidence="1">Single-pass type I membrane protein</topology>
    </subcellularLocation>
</comment>
<comment type="caution">
    <text evidence="11">The sequence shown here is derived from an EMBL/GenBank/DDBJ whole genome shotgun (WGS) entry which is preliminary data.</text>
</comment>
<dbReference type="SUPFAM" id="SSF52058">
    <property type="entry name" value="L domain-like"/>
    <property type="match status" value="1"/>
</dbReference>
<keyword evidence="10" id="KW-0325">Glycoprotein</keyword>
<proteinExistence type="inferred from homology"/>
<evidence type="ECO:0008006" key="13">
    <source>
        <dbReference type="Google" id="ProtNLM"/>
    </source>
</evidence>
<keyword evidence="12" id="KW-1185">Reference proteome</keyword>
<organism evidence="11 12">
    <name type="scientific">Hibiscus sabdariffa</name>
    <name type="common">roselle</name>
    <dbReference type="NCBI Taxonomy" id="183260"/>
    <lineage>
        <taxon>Eukaryota</taxon>
        <taxon>Viridiplantae</taxon>
        <taxon>Streptophyta</taxon>
        <taxon>Embryophyta</taxon>
        <taxon>Tracheophyta</taxon>
        <taxon>Spermatophyta</taxon>
        <taxon>Magnoliopsida</taxon>
        <taxon>eudicotyledons</taxon>
        <taxon>Gunneridae</taxon>
        <taxon>Pentapetalae</taxon>
        <taxon>rosids</taxon>
        <taxon>malvids</taxon>
        <taxon>Malvales</taxon>
        <taxon>Malvaceae</taxon>
        <taxon>Malvoideae</taxon>
        <taxon>Hibiscus</taxon>
    </lineage>
</organism>
<keyword evidence="3" id="KW-1003">Cell membrane</keyword>
<comment type="similarity">
    <text evidence="2">Belongs to the RLP family.</text>
</comment>
<keyword evidence="5" id="KW-0812">Transmembrane</keyword>
<accession>A0ABR2DXC2</accession>
<dbReference type="PANTHER" id="PTHR27004:SF203">
    <property type="entry name" value="LEUCINE-RICH REPEAT-CONTAINING N-TERMINAL PLANT-TYPE DOMAIN-CONTAINING PROTEIN"/>
    <property type="match status" value="1"/>
</dbReference>
<protein>
    <recommendedName>
        <fullName evidence="13">Receptor-like protein 12</fullName>
    </recommendedName>
</protein>
<keyword evidence="6" id="KW-0677">Repeat</keyword>
<dbReference type="Gene3D" id="3.80.10.10">
    <property type="entry name" value="Ribonuclease Inhibitor"/>
    <property type="match status" value="1"/>
</dbReference>
<reference evidence="11 12" key="1">
    <citation type="journal article" date="2024" name="G3 (Bethesda)">
        <title>Genome assembly of Hibiscus sabdariffa L. provides insights into metabolisms of medicinal natural products.</title>
        <authorList>
            <person name="Kim T."/>
        </authorList>
    </citation>
    <scope>NUCLEOTIDE SEQUENCE [LARGE SCALE GENOMIC DNA]</scope>
    <source>
        <strain evidence="11">TK-2024</strain>
        <tissue evidence="11">Old leaves</tissue>
    </source>
</reference>
<evidence type="ECO:0000256" key="9">
    <source>
        <dbReference type="ARBA" id="ARBA00023170"/>
    </source>
</evidence>
<evidence type="ECO:0000256" key="10">
    <source>
        <dbReference type="ARBA" id="ARBA00023180"/>
    </source>
</evidence>
<dbReference type="Proteomes" id="UP001472677">
    <property type="component" value="Unassembled WGS sequence"/>
</dbReference>
<dbReference type="InterPro" id="IPR001611">
    <property type="entry name" value="Leu-rich_rpt"/>
</dbReference>
<evidence type="ECO:0000313" key="12">
    <source>
        <dbReference type="Proteomes" id="UP001472677"/>
    </source>
</evidence>
<dbReference type="EMBL" id="JBBPBM010000021">
    <property type="protein sequence ID" value="KAK8548623.1"/>
    <property type="molecule type" value="Genomic_DNA"/>
</dbReference>
<evidence type="ECO:0000256" key="8">
    <source>
        <dbReference type="ARBA" id="ARBA00023136"/>
    </source>
</evidence>
<gene>
    <name evidence="11" type="ORF">V6N12_061532</name>
</gene>
<keyword evidence="8" id="KW-0472">Membrane</keyword>
<evidence type="ECO:0000256" key="3">
    <source>
        <dbReference type="ARBA" id="ARBA00022475"/>
    </source>
</evidence>
<evidence type="ECO:0000256" key="6">
    <source>
        <dbReference type="ARBA" id="ARBA00022737"/>
    </source>
</evidence>